<protein>
    <submittedName>
        <fullName evidence="3">Uncharacterized protein</fullName>
    </submittedName>
</protein>
<feature type="compositionally biased region" description="Basic and acidic residues" evidence="1">
    <location>
        <begin position="49"/>
        <end position="61"/>
    </location>
</feature>
<gene>
    <name evidence="3" type="ORF">V1Y59_01870</name>
</gene>
<evidence type="ECO:0000256" key="2">
    <source>
        <dbReference type="SAM" id="Phobius"/>
    </source>
</evidence>
<comment type="caution">
    <text evidence="3">The sequence shown here is derived from an EMBL/GenBank/DDBJ whole genome shotgun (WGS) entry which is preliminary data.</text>
</comment>
<dbReference type="RefSeq" id="WP_330503117.1">
    <property type="nucleotide sequence ID" value="NZ_JAZDUE010000001.1"/>
</dbReference>
<keyword evidence="2" id="KW-0472">Membrane</keyword>
<evidence type="ECO:0000256" key="1">
    <source>
        <dbReference type="SAM" id="MobiDB-lite"/>
    </source>
</evidence>
<keyword evidence="4" id="KW-1185">Reference proteome</keyword>
<accession>A0ABU7MPD4</accession>
<feature type="region of interest" description="Disordered" evidence="1">
    <location>
        <begin position="109"/>
        <end position="193"/>
    </location>
</feature>
<reference evidence="3 4" key="1">
    <citation type="submission" date="2024-01" db="EMBL/GenBank/DDBJ databases">
        <title>Draft genome sequence of Gordonia sp. PKS22-38.</title>
        <authorList>
            <person name="Suphannarot A."/>
            <person name="Mingma R."/>
        </authorList>
    </citation>
    <scope>NUCLEOTIDE SEQUENCE [LARGE SCALE GENOMIC DNA]</scope>
    <source>
        <strain evidence="3 4">PKS22-38</strain>
    </source>
</reference>
<feature type="transmembrane region" description="Helical" evidence="2">
    <location>
        <begin position="79"/>
        <end position="99"/>
    </location>
</feature>
<name>A0ABU7MPD4_9ACTN</name>
<dbReference type="EMBL" id="JAZDUE010000001">
    <property type="protein sequence ID" value="MEE4021811.1"/>
    <property type="molecule type" value="Genomic_DNA"/>
</dbReference>
<proteinExistence type="predicted"/>
<evidence type="ECO:0000313" key="3">
    <source>
        <dbReference type="EMBL" id="MEE4021811.1"/>
    </source>
</evidence>
<keyword evidence="2" id="KW-1133">Transmembrane helix</keyword>
<feature type="region of interest" description="Disordered" evidence="1">
    <location>
        <begin position="1"/>
        <end position="61"/>
    </location>
</feature>
<feature type="compositionally biased region" description="Basic and acidic residues" evidence="1">
    <location>
        <begin position="24"/>
        <end position="33"/>
    </location>
</feature>
<sequence length="193" mass="20584">MSPKHSADGTPDGTPDDDTPADETPTREMKIEPTPDTAAEQEAVAADRSAAEKTAAPEERKPIIPERFRDWGHVYKTRIRTSTAVLVIAFLGSVILYGYTSQRYGVVEPPTAPAPRSTQSTTTEPSWTSTPSSTVTSTTTTTDSVETGTDGEPQTGAETGQEQTTTETTGPGLPQLPFPNFGGNQETTTVPER</sequence>
<keyword evidence="2" id="KW-0812">Transmembrane</keyword>
<organism evidence="3 4">
    <name type="scientific">Gordonia prachuapensis</name>
    <dbReference type="NCBI Taxonomy" id="3115651"/>
    <lineage>
        <taxon>Bacteria</taxon>
        <taxon>Bacillati</taxon>
        <taxon>Actinomycetota</taxon>
        <taxon>Actinomycetes</taxon>
        <taxon>Mycobacteriales</taxon>
        <taxon>Gordoniaceae</taxon>
        <taxon>Gordonia</taxon>
    </lineage>
</organism>
<dbReference type="Proteomes" id="UP001335729">
    <property type="component" value="Unassembled WGS sequence"/>
</dbReference>
<feature type="compositionally biased region" description="Polar residues" evidence="1">
    <location>
        <begin position="182"/>
        <end position="193"/>
    </location>
</feature>
<feature type="compositionally biased region" description="Low complexity" evidence="1">
    <location>
        <begin position="117"/>
        <end position="175"/>
    </location>
</feature>
<evidence type="ECO:0000313" key="4">
    <source>
        <dbReference type="Proteomes" id="UP001335729"/>
    </source>
</evidence>